<sequence>MVGHRIRWVTWCTLRDMLIGRAAERRVIEQLIAGARVGAAGVLLVTGEPGIGKTTLLDEAAALATGLHVLRARGTEAERELPFGALLQLLRPALPHLSRIPSAQQSALSSALALGSATGAGGADRFGVGAATLSLLCRYAEDAPLVLIIDDAHQLDRPSAEALLFAARRLVADPIVMLISVRANEPHPFEADLPQLQLGGIPLEAARQLMWQLPGELVEQLHRSVAGNPLALLELADDPDRLQRVPPGVPLPVPTMLAEGFAARASQLTPDARAALLVAAIDECELGAVTRVCEELGVDVAALAEAEAVGLIAVRDGEVLFRHPLVRSAIYTTAAPAERRTAHAAVARTTPDPDRRAWHLSEAVLGADDEVAAGLVVAAEHAAARGAHAVAATAYERAGRLSQGPQDRARRLVAAGAAAWSAGLPERAQALLDDALALQPPVEVGLWAQEIRGDIEVKCGSPRRARDLLVAAAADCDDPDVATGLLADAVGACFRMCDTAAGLEAAYELDRLLPDVQRPGLRVVGLLAGGVAKILAGHGGPTQLHEAIALATPDQPNGAVARATSDQLSGGALATPDQLSGAVARASLDQSGGAALSAQLGRDSRWELWVLLGALCLREAGPRRTLRQQAMLDRPGQVAMASLPELLFVVGRDDATTDRWADAEASYDEAIHLARETGQTAVLAMNLAGMAWLWSHQGRAECQELAAECLRICTDREIRLGTVWSLFALGDLELGRGDPVSALPQYEHLVDVLAEYGIRDPDLSPVPELVEVYVRMGRVDDAQRVAQQHFELAAAKGQPWSLARAARARGVAGDSEQDFLLALHHHEETLDVFELARTRLAYGAWLRRVRRRVDARTQLRLAVEGFDALGAPGWADQAAAELKATGETARRRVPSTADELTPQERQIALLLVDGRSIRETAARLFLSPKTVEYHLRKVYAKLGIHSRTELAGHLGTTRT</sequence>
<dbReference type="PANTHER" id="PTHR16305">
    <property type="entry name" value="TESTICULAR SOLUBLE ADENYLYL CYCLASE"/>
    <property type="match status" value="1"/>
</dbReference>
<feature type="domain" description="HTH luxR-type" evidence="3">
    <location>
        <begin position="893"/>
        <end position="958"/>
    </location>
</feature>
<dbReference type="Gene3D" id="1.25.40.10">
    <property type="entry name" value="Tetratricopeptide repeat domain"/>
    <property type="match status" value="1"/>
</dbReference>
<dbReference type="InterPro" id="IPR011990">
    <property type="entry name" value="TPR-like_helical_dom_sf"/>
</dbReference>
<gene>
    <name evidence="4" type="ORF">GCM10009804_50100</name>
</gene>
<keyword evidence="5" id="KW-1185">Reference proteome</keyword>
<keyword evidence="1" id="KW-0547">Nucleotide-binding</keyword>
<name>A0ABN2DYU1_9ACTN</name>
<dbReference type="PRINTS" id="PR00038">
    <property type="entry name" value="HTHLUXR"/>
</dbReference>
<dbReference type="InterPro" id="IPR000792">
    <property type="entry name" value="Tscrpt_reg_LuxR_C"/>
</dbReference>
<dbReference type="Pfam" id="PF13191">
    <property type="entry name" value="AAA_16"/>
    <property type="match status" value="1"/>
</dbReference>
<dbReference type="SUPFAM" id="SSF52540">
    <property type="entry name" value="P-loop containing nucleoside triphosphate hydrolases"/>
    <property type="match status" value="1"/>
</dbReference>
<reference evidence="4 5" key="1">
    <citation type="journal article" date="2019" name="Int. J. Syst. Evol. Microbiol.">
        <title>The Global Catalogue of Microorganisms (GCM) 10K type strain sequencing project: providing services to taxonomists for standard genome sequencing and annotation.</title>
        <authorList>
            <consortium name="The Broad Institute Genomics Platform"/>
            <consortium name="The Broad Institute Genome Sequencing Center for Infectious Disease"/>
            <person name="Wu L."/>
            <person name="Ma J."/>
        </authorList>
    </citation>
    <scope>NUCLEOTIDE SEQUENCE [LARGE SCALE GENOMIC DNA]</scope>
    <source>
        <strain evidence="4 5">JCM 15572</strain>
    </source>
</reference>
<dbReference type="Pfam" id="PF00196">
    <property type="entry name" value="GerE"/>
    <property type="match status" value="1"/>
</dbReference>
<dbReference type="SUPFAM" id="SSF48452">
    <property type="entry name" value="TPR-like"/>
    <property type="match status" value="2"/>
</dbReference>
<dbReference type="PANTHER" id="PTHR16305:SF35">
    <property type="entry name" value="TRANSCRIPTIONAL ACTIVATOR DOMAIN"/>
    <property type="match status" value="1"/>
</dbReference>
<dbReference type="SUPFAM" id="SSF46894">
    <property type="entry name" value="C-terminal effector domain of the bipartite response regulators"/>
    <property type="match status" value="1"/>
</dbReference>
<proteinExistence type="predicted"/>
<dbReference type="Gene3D" id="1.10.10.10">
    <property type="entry name" value="Winged helix-like DNA-binding domain superfamily/Winged helix DNA-binding domain"/>
    <property type="match status" value="1"/>
</dbReference>
<protein>
    <submittedName>
        <fullName evidence="4">LuxR family transcriptional regulator</fullName>
    </submittedName>
</protein>
<evidence type="ECO:0000313" key="4">
    <source>
        <dbReference type="EMBL" id="GAA1587971.1"/>
    </source>
</evidence>
<keyword evidence="2" id="KW-0067">ATP-binding</keyword>
<organism evidence="4 5">
    <name type="scientific">Kribbella hippodromi</name>
    <dbReference type="NCBI Taxonomy" id="434347"/>
    <lineage>
        <taxon>Bacteria</taxon>
        <taxon>Bacillati</taxon>
        <taxon>Actinomycetota</taxon>
        <taxon>Actinomycetes</taxon>
        <taxon>Propionibacteriales</taxon>
        <taxon>Kribbellaceae</taxon>
        <taxon>Kribbella</taxon>
    </lineage>
</organism>
<dbReference type="SMART" id="SM00421">
    <property type="entry name" value="HTH_LUXR"/>
    <property type="match status" value="1"/>
</dbReference>
<dbReference type="SMART" id="SM00382">
    <property type="entry name" value="AAA"/>
    <property type="match status" value="1"/>
</dbReference>
<dbReference type="InterPro" id="IPR036388">
    <property type="entry name" value="WH-like_DNA-bd_sf"/>
</dbReference>
<dbReference type="InterPro" id="IPR016032">
    <property type="entry name" value="Sig_transdc_resp-reg_C-effctor"/>
</dbReference>
<dbReference type="CDD" id="cd06170">
    <property type="entry name" value="LuxR_C_like"/>
    <property type="match status" value="1"/>
</dbReference>
<evidence type="ECO:0000256" key="2">
    <source>
        <dbReference type="ARBA" id="ARBA00022840"/>
    </source>
</evidence>
<dbReference type="InterPro" id="IPR041664">
    <property type="entry name" value="AAA_16"/>
</dbReference>
<evidence type="ECO:0000313" key="5">
    <source>
        <dbReference type="Proteomes" id="UP001501705"/>
    </source>
</evidence>
<dbReference type="InterPro" id="IPR027417">
    <property type="entry name" value="P-loop_NTPase"/>
</dbReference>
<dbReference type="InterPro" id="IPR003593">
    <property type="entry name" value="AAA+_ATPase"/>
</dbReference>
<evidence type="ECO:0000259" key="3">
    <source>
        <dbReference type="PROSITE" id="PS50043"/>
    </source>
</evidence>
<dbReference type="Gene3D" id="3.40.50.300">
    <property type="entry name" value="P-loop containing nucleotide triphosphate hydrolases"/>
    <property type="match status" value="1"/>
</dbReference>
<evidence type="ECO:0000256" key="1">
    <source>
        <dbReference type="ARBA" id="ARBA00022741"/>
    </source>
</evidence>
<comment type="caution">
    <text evidence="4">The sequence shown here is derived from an EMBL/GenBank/DDBJ whole genome shotgun (WGS) entry which is preliminary data.</text>
</comment>
<dbReference type="EMBL" id="BAAAPH010000017">
    <property type="protein sequence ID" value="GAA1587971.1"/>
    <property type="molecule type" value="Genomic_DNA"/>
</dbReference>
<dbReference type="Proteomes" id="UP001501705">
    <property type="component" value="Unassembled WGS sequence"/>
</dbReference>
<dbReference type="PROSITE" id="PS50043">
    <property type="entry name" value="HTH_LUXR_2"/>
    <property type="match status" value="1"/>
</dbReference>
<accession>A0ABN2DYU1</accession>